<dbReference type="EMBL" id="CAJVQB010091235">
    <property type="protein sequence ID" value="CAG8848251.1"/>
    <property type="molecule type" value="Genomic_DNA"/>
</dbReference>
<evidence type="ECO:0000313" key="1">
    <source>
        <dbReference type="EMBL" id="CAG8848251.1"/>
    </source>
</evidence>
<accession>A0ABN7X5P8</accession>
<comment type="caution">
    <text evidence="1">The sequence shown here is derived from an EMBL/GenBank/DDBJ whole genome shotgun (WGS) entry which is preliminary data.</text>
</comment>
<gene>
    <name evidence="1" type="ORF">GMARGA_LOCUS39093</name>
</gene>
<keyword evidence="2" id="KW-1185">Reference proteome</keyword>
<protein>
    <submittedName>
        <fullName evidence="1">31648_t:CDS:1</fullName>
    </submittedName>
</protein>
<evidence type="ECO:0000313" key="2">
    <source>
        <dbReference type="Proteomes" id="UP000789901"/>
    </source>
</evidence>
<name>A0ABN7X5P8_GIGMA</name>
<proteinExistence type="predicted"/>
<feature type="non-terminal residue" evidence="1">
    <location>
        <position position="106"/>
    </location>
</feature>
<sequence>MDQDDYSIFQYGSEDISDDILECNSISIAPLESSSFPYHFEHVTTISNPEYSNVSIYASDLVSVISTKSSSSYNLEHFTSLSLLHNLDRFTSSSLLHNLEHFTLSS</sequence>
<organism evidence="1 2">
    <name type="scientific">Gigaspora margarita</name>
    <dbReference type="NCBI Taxonomy" id="4874"/>
    <lineage>
        <taxon>Eukaryota</taxon>
        <taxon>Fungi</taxon>
        <taxon>Fungi incertae sedis</taxon>
        <taxon>Mucoromycota</taxon>
        <taxon>Glomeromycotina</taxon>
        <taxon>Glomeromycetes</taxon>
        <taxon>Diversisporales</taxon>
        <taxon>Gigasporaceae</taxon>
        <taxon>Gigaspora</taxon>
    </lineage>
</organism>
<reference evidence="1 2" key="1">
    <citation type="submission" date="2021-06" db="EMBL/GenBank/DDBJ databases">
        <authorList>
            <person name="Kallberg Y."/>
            <person name="Tangrot J."/>
            <person name="Rosling A."/>
        </authorList>
    </citation>
    <scope>NUCLEOTIDE SEQUENCE [LARGE SCALE GENOMIC DNA]</scope>
    <source>
        <strain evidence="1 2">120-4 pot B 10/14</strain>
    </source>
</reference>
<dbReference type="Proteomes" id="UP000789901">
    <property type="component" value="Unassembled WGS sequence"/>
</dbReference>